<dbReference type="SUPFAM" id="SSF51905">
    <property type="entry name" value="FAD/NAD(P)-binding domain"/>
    <property type="match status" value="1"/>
</dbReference>
<dbReference type="Proteomes" id="UP000265719">
    <property type="component" value="Chromosome"/>
</dbReference>
<keyword evidence="4" id="KW-1185">Reference proteome</keyword>
<dbReference type="Pfam" id="PF01494">
    <property type="entry name" value="FAD_binding_3"/>
    <property type="match status" value="1"/>
</dbReference>
<evidence type="ECO:0000313" key="4">
    <source>
        <dbReference type="Proteomes" id="UP000265719"/>
    </source>
</evidence>
<dbReference type="InterPro" id="IPR036188">
    <property type="entry name" value="FAD/NAD-bd_sf"/>
</dbReference>
<dbReference type="PANTHER" id="PTHR13789">
    <property type="entry name" value="MONOOXYGENASE"/>
    <property type="match status" value="1"/>
</dbReference>
<dbReference type="PANTHER" id="PTHR13789:SF309">
    <property type="entry name" value="PUTATIVE (AFU_ORTHOLOGUE AFUA_6G14510)-RELATED"/>
    <property type="match status" value="1"/>
</dbReference>
<dbReference type="KEGG" id="thao:NI17_008530"/>
<dbReference type="OrthoDB" id="9782160at2"/>
<dbReference type="NCBIfam" id="NF005313">
    <property type="entry name" value="PRK06847.1"/>
    <property type="match status" value="1"/>
</dbReference>
<name>A0A399G9D4_9ACTN</name>
<dbReference type="InterPro" id="IPR050493">
    <property type="entry name" value="FAD-dep_Monooxygenase_BioMet"/>
</dbReference>
<dbReference type="PRINTS" id="PR00420">
    <property type="entry name" value="RNGMNOXGNASE"/>
</dbReference>
<organism evidence="3 4">
    <name type="scientific">Thermobifida halotolerans</name>
    <dbReference type="NCBI Taxonomy" id="483545"/>
    <lineage>
        <taxon>Bacteria</taxon>
        <taxon>Bacillati</taxon>
        <taxon>Actinomycetota</taxon>
        <taxon>Actinomycetes</taxon>
        <taxon>Streptosporangiales</taxon>
        <taxon>Nocardiopsidaceae</taxon>
        <taxon>Thermobifida</taxon>
    </lineage>
</organism>
<dbReference type="AlphaFoldDB" id="A0A399G9D4"/>
<evidence type="ECO:0000256" key="1">
    <source>
        <dbReference type="ARBA" id="ARBA00023002"/>
    </source>
</evidence>
<proteinExistence type="predicted"/>
<evidence type="ECO:0000256" key="2">
    <source>
        <dbReference type="ARBA" id="ARBA00023033"/>
    </source>
</evidence>
<accession>A0A399G9D4</accession>
<keyword evidence="1" id="KW-0560">Oxidoreductase</keyword>
<sequence>MPAVNTVLIVGGGTAGCSLAVLLARAGVRVEIAEIKTDWTVHGSGITLQGNALRVLRELDVLPQVLESGCAFDVLGLRSASGELLTKLPDFRTGGPDLPATVGMNRPRLAEILSEAARAAGAEVRLGVTVRTLEQDDSGVDVVFTDGTAARYDLVVAADGIRSHMRSLLGFDVEPRPTGMSIWRVHTRRPVGLDHTDLCYDGPCYIAGYCPTSDDTIYAYLVEGSRDHADLSREEQLDLVLRLAASYHGFWDEIRAGMNDPAAINHTAFESLLVPAPWNRGRVVLVGDAAHACPPTLAQGAAMCLEDAWVLAELLLFADRVDQGLWDRFTARRFDRVRTVVDGSLQLTRWMLDRSADADVPGLMARVAGLVTEPA</sequence>
<dbReference type="RefSeq" id="WP_068694153.1">
    <property type="nucleotide sequence ID" value="NZ_CP063196.1"/>
</dbReference>
<keyword evidence="2" id="KW-0503">Monooxygenase</keyword>
<dbReference type="EMBL" id="CP063196">
    <property type="protein sequence ID" value="UOE21171.1"/>
    <property type="molecule type" value="Genomic_DNA"/>
</dbReference>
<gene>
    <name evidence="3" type="ORF">NI17_008530</name>
</gene>
<dbReference type="GO" id="GO:0004497">
    <property type="term" value="F:monooxygenase activity"/>
    <property type="evidence" value="ECO:0007669"/>
    <property type="project" value="UniProtKB-KW"/>
</dbReference>
<protein>
    <submittedName>
        <fullName evidence="3">FAD-dependent oxidoreductase</fullName>
    </submittedName>
</protein>
<dbReference type="GO" id="GO:0071949">
    <property type="term" value="F:FAD binding"/>
    <property type="evidence" value="ECO:0007669"/>
    <property type="project" value="InterPro"/>
</dbReference>
<reference evidence="3" key="1">
    <citation type="submission" date="2020-10" db="EMBL/GenBank/DDBJ databases">
        <title>De novo genome project of the cellulose decomposer Thermobifida halotolerans type strain.</title>
        <authorList>
            <person name="Nagy I."/>
            <person name="Horvath B."/>
            <person name="Kukolya J."/>
            <person name="Nagy I."/>
            <person name="Orsini M."/>
        </authorList>
    </citation>
    <scope>NUCLEOTIDE SEQUENCE</scope>
    <source>
        <strain evidence="3">DSM 44931</strain>
    </source>
</reference>
<dbReference type="InterPro" id="IPR002938">
    <property type="entry name" value="FAD-bd"/>
</dbReference>
<dbReference type="Gene3D" id="3.50.50.60">
    <property type="entry name" value="FAD/NAD(P)-binding domain"/>
    <property type="match status" value="1"/>
</dbReference>
<evidence type="ECO:0000313" key="3">
    <source>
        <dbReference type="EMBL" id="UOE21171.1"/>
    </source>
</evidence>